<keyword evidence="2" id="KW-1003">Cell membrane</keyword>
<keyword evidence="9" id="KW-0812">Transmembrane</keyword>
<sequence length="238" mass="24932">MASFKLVWLFCLHFTLLERPASAHFIVNTPPPLGNNINNEDIAPCGGFTPSGSDTLTAFHVGGDAIDLTTLHAQSYFDFLGMLGDSLSSNWTFLIPTVEQYGLNGFCEPSVEVPASWAGSNGLLQIIQDSEDGVHYQCMHVNFVASVGSPNSACTNSSGVSAQFATDPNLATVDGQTTTAAATSAVPKTPSSATSSAQTSASTSPSKSAAVPTAMFETFWNWVLLIGFIVISIALLAS</sequence>
<keyword evidence="7" id="KW-0449">Lipoprotein</keyword>
<dbReference type="CDD" id="cd21176">
    <property type="entry name" value="LPMO_auxiliary-like"/>
    <property type="match status" value="1"/>
</dbReference>
<gene>
    <name evidence="12" type="ORF">L207DRAFT_627905</name>
</gene>
<keyword evidence="5 9" id="KW-0472">Membrane</keyword>
<protein>
    <recommendedName>
        <fullName evidence="11">Copper acquisition factor BIM1-like domain-containing protein</fullName>
    </recommendedName>
</protein>
<feature type="region of interest" description="Disordered" evidence="8">
    <location>
        <begin position="182"/>
        <end position="207"/>
    </location>
</feature>
<feature type="chain" id="PRO_5014476282" description="Copper acquisition factor BIM1-like domain-containing protein" evidence="10">
    <location>
        <begin position="24"/>
        <end position="238"/>
    </location>
</feature>
<accession>A0A2J6S8X3</accession>
<reference evidence="12" key="1">
    <citation type="submission" date="2016-04" db="EMBL/GenBank/DDBJ databases">
        <title>A degradative enzymes factory behind the ericoid mycorrhizal symbiosis.</title>
        <authorList>
            <consortium name="DOE Joint Genome Institute"/>
            <person name="Martino E."/>
            <person name="Morin E."/>
            <person name="Grelet G."/>
            <person name="Kuo A."/>
            <person name="Kohler A."/>
            <person name="Daghino S."/>
            <person name="Barry K."/>
            <person name="Choi C."/>
            <person name="Cichocki N."/>
            <person name="Clum A."/>
            <person name="Copeland A."/>
            <person name="Hainaut M."/>
            <person name="Haridas S."/>
            <person name="Labutti K."/>
            <person name="Lindquist E."/>
            <person name="Lipzen A."/>
            <person name="Khouja H.-R."/>
            <person name="Murat C."/>
            <person name="Ohm R."/>
            <person name="Olson A."/>
            <person name="Spatafora J."/>
            <person name="Veneault-Fourrey C."/>
            <person name="Henrissat B."/>
            <person name="Grigoriev I."/>
            <person name="Martin F."/>
            <person name="Perotto S."/>
        </authorList>
    </citation>
    <scope>NUCLEOTIDE SEQUENCE [LARGE SCALE GENOMIC DNA]</scope>
    <source>
        <strain evidence="12">F</strain>
    </source>
</reference>
<evidence type="ECO:0000313" key="13">
    <source>
        <dbReference type="Proteomes" id="UP000235786"/>
    </source>
</evidence>
<proteinExistence type="predicted"/>
<feature type="signal peptide" evidence="10">
    <location>
        <begin position="1"/>
        <end position="23"/>
    </location>
</feature>
<comment type="subcellular location">
    <subcellularLocation>
        <location evidence="1">Cell membrane</location>
        <topology evidence="1">Lipid-anchor</topology>
        <topology evidence="1">GPI-anchor</topology>
    </subcellularLocation>
</comment>
<evidence type="ECO:0000256" key="3">
    <source>
        <dbReference type="ARBA" id="ARBA00022622"/>
    </source>
</evidence>
<name>A0A2J6S8X3_HYAVF</name>
<dbReference type="GO" id="GO:0005886">
    <property type="term" value="C:plasma membrane"/>
    <property type="evidence" value="ECO:0007669"/>
    <property type="project" value="UniProtKB-SubCell"/>
</dbReference>
<dbReference type="EMBL" id="KZ613938">
    <property type="protein sequence ID" value="PMD47215.1"/>
    <property type="molecule type" value="Genomic_DNA"/>
</dbReference>
<evidence type="ECO:0000256" key="1">
    <source>
        <dbReference type="ARBA" id="ARBA00004609"/>
    </source>
</evidence>
<evidence type="ECO:0000256" key="6">
    <source>
        <dbReference type="ARBA" id="ARBA00023180"/>
    </source>
</evidence>
<evidence type="ECO:0000256" key="9">
    <source>
        <dbReference type="SAM" id="Phobius"/>
    </source>
</evidence>
<keyword evidence="13" id="KW-1185">Reference proteome</keyword>
<evidence type="ECO:0000256" key="4">
    <source>
        <dbReference type="ARBA" id="ARBA00022729"/>
    </source>
</evidence>
<keyword evidence="9" id="KW-1133">Transmembrane helix</keyword>
<evidence type="ECO:0000256" key="2">
    <source>
        <dbReference type="ARBA" id="ARBA00022475"/>
    </source>
</evidence>
<dbReference type="GO" id="GO:0098552">
    <property type="term" value="C:side of membrane"/>
    <property type="evidence" value="ECO:0007669"/>
    <property type="project" value="UniProtKB-KW"/>
</dbReference>
<evidence type="ECO:0000256" key="7">
    <source>
        <dbReference type="ARBA" id="ARBA00023288"/>
    </source>
</evidence>
<dbReference type="InterPro" id="IPR046936">
    <property type="entry name" value="BIM1-like"/>
</dbReference>
<dbReference type="PANTHER" id="PTHR34992:SF1">
    <property type="entry name" value="COPPER ACQUISITION FACTOR BIM1-LIKE DOMAIN-CONTAINING PROTEIN"/>
    <property type="match status" value="1"/>
</dbReference>
<dbReference type="AlphaFoldDB" id="A0A2J6S8X3"/>
<evidence type="ECO:0000256" key="5">
    <source>
        <dbReference type="ARBA" id="ARBA00023136"/>
    </source>
</evidence>
<evidence type="ECO:0000259" key="11">
    <source>
        <dbReference type="Pfam" id="PF20238"/>
    </source>
</evidence>
<dbReference type="STRING" id="1149755.A0A2J6S8X3"/>
<keyword evidence="3" id="KW-0336">GPI-anchor</keyword>
<evidence type="ECO:0000313" key="12">
    <source>
        <dbReference type="EMBL" id="PMD47215.1"/>
    </source>
</evidence>
<dbReference type="OrthoDB" id="2146436at2759"/>
<feature type="domain" description="Copper acquisition factor BIM1-like" evidence="11">
    <location>
        <begin position="22"/>
        <end position="159"/>
    </location>
</feature>
<dbReference type="PANTHER" id="PTHR34992">
    <property type="entry name" value="HYPHAL ANASTAMOSIS-7 PROTEIN"/>
    <property type="match status" value="1"/>
</dbReference>
<evidence type="ECO:0000256" key="10">
    <source>
        <dbReference type="SAM" id="SignalP"/>
    </source>
</evidence>
<evidence type="ECO:0000256" key="8">
    <source>
        <dbReference type="SAM" id="MobiDB-lite"/>
    </source>
</evidence>
<dbReference type="InterPro" id="IPR046530">
    <property type="entry name" value="BIM1-like_dom"/>
</dbReference>
<organism evidence="12 13">
    <name type="scientific">Hyaloscypha variabilis (strain UAMH 11265 / GT02V1 / F)</name>
    <name type="common">Meliniomyces variabilis</name>
    <dbReference type="NCBI Taxonomy" id="1149755"/>
    <lineage>
        <taxon>Eukaryota</taxon>
        <taxon>Fungi</taxon>
        <taxon>Dikarya</taxon>
        <taxon>Ascomycota</taxon>
        <taxon>Pezizomycotina</taxon>
        <taxon>Leotiomycetes</taxon>
        <taxon>Helotiales</taxon>
        <taxon>Hyaloscyphaceae</taxon>
        <taxon>Hyaloscypha</taxon>
        <taxon>Hyaloscypha variabilis</taxon>
    </lineage>
</organism>
<keyword evidence="6" id="KW-0325">Glycoprotein</keyword>
<feature type="transmembrane region" description="Helical" evidence="9">
    <location>
        <begin position="219"/>
        <end position="237"/>
    </location>
</feature>
<dbReference type="Pfam" id="PF20238">
    <property type="entry name" value="BIM1-like_dom"/>
    <property type="match status" value="1"/>
</dbReference>
<keyword evidence="4 10" id="KW-0732">Signal</keyword>
<dbReference type="Proteomes" id="UP000235786">
    <property type="component" value="Unassembled WGS sequence"/>
</dbReference>